<organism evidence="2 3">
    <name type="scientific">Persicirhabdus sediminis</name>
    <dbReference type="NCBI Taxonomy" id="454144"/>
    <lineage>
        <taxon>Bacteria</taxon>
        <taxon>Pseudomonadati</taxon>
        <taxon>Verrucomicrobiota</taxon>
        <taxon>Verrucomicrobiia</taxon>
        <taxon>Verrucomicrobiales</taxon>
        <taxon>Verrucomicrobiaceae</taxon>
        <taxon>Persicirhabdus</taxon>
    </lineage>
</organism>
<sequence length="134" mass="14605">MMKARVAYLLAPVWLVLLLGILYGFAKWQQKVMPACMLRELTGWQCPGCGGTRTARAILSGQLDQALQLNPLLTILFAAAVLWSLWLSVVHGMLAKPRAHKPLAGAVPSWSLNGKILGLTLAIVVLFALARNFI</sequence>
<dbReference type="AlphaFoldDB" id="A0A8J7MA20"/>
<dbReference type="RefSeq" id="WP_200309697.1">
    <property type="nucleotide sequence ID" value="NZ_JAENIM010000008.1"/>
</dbReference>
<keyword evidence="1" id="KW-0812">Transmembrane</keyword>
<keyword evidence="1" id="KW-1133">Transmembrane helix</keyword>
<dbReference type="Proteomes" id="UP000624703">
    <property type="component" value="Unassembled WGS sequence"/>
</dbReference>
<feature type="transmembrane region" description="Helical" evidence="1">
    <location>
        <begin position="72"/>
        <end position="94"/>
    </location>
</feature>
<feature type="transmembrane region" description="Helical" evidence="1">
    <location>
        <begin position="6"/>
        <end position="25"/>
    </location>
</feature>
<accession>A0A8J7MA20</accession>
<keyword evidence="1" id="KW-0472">Membrane</keyword>
<dbReference type="Pfam" id="PF10825">
    <property type="entry name" value="DUF2752"/>
    <property type="match status" value="1"/>
</dbReference>
<proteinExistence type="predicted"/>
<name>A0A8J7MA20_9BACT</name>
<evidence type="ECO:0000313" key="2">
    <source>
        <dbReference type="EMBL" id="MBK1789662.1"/>
    </source>
</evidence>
<keyword evidence="3" id="KW-1185">Reference proteome</keyword>
<feature type="transmembrane region" description="Helical" evidence="1">
    <location>
        <begin position="114"/>
        <end position="133"/>
    </location>
</feature>
<dbReference type="EMBL" id="JAENIM010000008">
    <property type="protein sequence ID" value="MBK1789662.1"/>
    <property type="molecule type" value="Genomic_DNA"/>
</dbReference>
<evidence type="ECO:0000256" key="1">
    <source>
        <dbReference type="SAM" id="Phobius"/>
    </source>
</evidence>
<reference evidence="2" key="1">
    <citation type="submission" date="2021-01" db="EMBL/GenBank/DDBJ databases">
        <title>Modified the classification status of verrucomicrobia.</title>
        <authorList>
            <person name="Feng X."/>
        </authorList>
    </citation>
    <scope>NUCLEOTIDE SEQUENCE</scope>
    <source>
        <strain evidence="2">_KCTC 22039</strain>
    </source>
</reference>
<protein>
    <submittedName>
        <fullName evidence="2">DUF2752 domain-containing protein</fullName>
    </submittedName>
</protein>
<dbReference type="InterPro" id="IPR021215">
    <property type="entry name" value="DUF2752"/>
</dbReference>
<comment type="caution">
    <text evidence="2">The sequence shown here is derived from an EMBL/GenBank/DDBJ whole genome shotgun (WGS) entry which is preliminary data.</text>
</comment>
<gene>
    <name evidence="2" type="ORF">JIN82_00690</name>
</gene>
<evidence type="ECO:0000313" key="3">
    <source>
        <dbReference type="Proteomes" id="UP000624703"/>
    </source>
</evidence>